<feature type="compositionally biased region" description="Polar residues" evidence="1">
    <location>
        <begin position="1"/>
        <end position="11"/>
    </location>
</feature>
<gene>
    <name evidence="2" type="ORF">BECKDK2373C_GA0170839_10102</name>
</gene>
<evidence type="ECO:0000313" key="2">
    <source>
        <dbReference type="EMBL" id="VFJ45046.1"/>
    </source>
</evidence>
<reference evidence="2" key="1">
    <citation type="submission" date="2019-02" db="EMBL/GenBank/DDBJ databases">
        <authorList>
            <person name="Gruber-Vodicka R. H."/>
            <person name="Seah K. B. B."/>
        </authorList>
    </citation>
    <scope>NUCLEOTIDE SEQUENCE</scope>
    <source>
        <strain evidence="2">BECK_DK161</strain>
    </source>
</reference>
<evidence type="ECO:0000256" key="1">
    <source>
        <dbReference type="SAM" id="MobiDB-lite"/>
    </source>
</evidence>
<name>A0A450S051_9GAMM</name>
<dbReference type="AlphaFoldDB" id="A0A450S051"/>
<protein>
    <submittedName>
        <fullName evidence="2">Uncharacterized protein</fullName>
    </submittedName>
</protein>
<feature type="region of interest" description="Disordered" evidence="1">
    <location>
        <begin position="1"/>
        <end position="20"/>
    </location>
</feature>
<dbReference type="EMBL" id="CAADEY010000010">
    <property type="protein sequence ID" value="VFJ45046.1"/>
    <property type="molecule type" value="Genomic_DNA"/>
</dbReference>
<accession>A0A450S051</accession>
<proteinExistence type="predicted"/>
<organism evidence="2">
    <name type="scientific">Candidatus Kentrum sp. DK</name>
    <dbReference type="NCBI Taxonomy" id="2126562"/>
    <lineage>
        <taxon>Bacteria</taxon>
        <taxon>Pseudomonadati</taxon>
        <taxon>Pseudomonadota</taxon>
        <taxon>Gammaproteobacteria</taxon>
        <taxon>Candidatus Kentrum</taxon>
    </lineage>
</organism>
<sequence>METRPGVTSPSHGIGGGQLLKFTDPVIPSSRQADWRGLEARDAMLLPMNFRETAIALQSNPNIRACVSIVEEELHTALTASGAWEPEKGHQRINSAAFSV</sequence>